<reference evidence="1" key="1">
    <citation type="journal article" date="2015" name="Nature">
        <title>Complex archaea that bridge the gap between prokaryotes and eukaryotes.</title>
        <authorList>
            <person name="Spang A."/>
            <person name="Saw J.H."/>
            <person name="Jorgensen S.L."/>
            <person name="Zaremba-Niedzwiedzka K."/>
            <person name="Martijn J."/>
            <person name="Lind A.E."/>
            <person name="van Eijk R."/>
            <person name="Schleper C."/>
            <person name="Guy L."/>
            <person name="Ettema T.J."/>
        </authorList>
    </citation>
    <scope>NUCLEOTIDE SEQUENCE</scope>
</reference>
<protein>
    <recommendedName>
        <fullName evidence="2">Calcineurin-like phosphoesterase domain-containing protein</fullName>
    </recommendedName>
</protein>
<evidence type="ECO:0000313" key="1">
    <source>
        <dbReference type="EMBL" id="KKK53285.1"/>
    </source>
</evidence>
<sequence>MSIKLTVLVPDPHVPRHNRKAVDAVLSFLKDNPVDRLVFLGDFLDFDSLSTHRRHEERSDTIADCFLAGNALLYEFERAIPEHAEKFFFIGNHEERLDTLLLNPTDRRVEAFKGLTSVDDGLNLTKRGYKIIPYGDTLQLGKIHITHGWTASVTHARQVAVKAGENIVYGHTHDIQVYTHHSLKKNPRMAASVGCLCDLDPRWMKGAPNKWVHGFGVMYHWGTQGMFSLYPVVIVNGKFVWAGKLYGG</sequence>
<proteinExistence type="predicted"/>
<dbReference type="Gene3D" id="3.60.21.10">
    <property type="match status" value="1"/>
</dbReference>
<accession>A0A0F8WXV6</accession>
<name>A0A0F8WXV6_9ZZZZ</name>
<dbReference type="AlphaFoldDB" id="A0A0F8WXV6"/>
<dbReference type="InterPro" id="IPR029052">
    <property type="entry name" value="Metallo-depent_PP-like"/>
</dbReference>
<gene>
    <name evidence="1" type="ORF">LCGC14_3096340</name>
</gene>
<evidence type="ECO:0008006" key="2">
    <source>
        <dbReference type="Google" id="ProtNLM"/>
    </source>
</evidence>
<dbReference type="SUPFAM" id="SSF56300">
    <property type="entry name" value="Metallo-dependent phosphatases"/>
    <property type="match status" value="1"/>
</dbReference>
<dbReference type="EMBL" id="LAZR01066585">
    <property type="protein sequence ID" value="KKK53285.1"/>
    <property type="molecule type" value="Genomic_DNA"/>
</dbReference>
<organism evidence="1">
    <name type="scientific">marine sediment metagenome</name>
    <dbReference type="NCBI Taxonomy" id="412755"/>
    <lineage>
        <taxon>unclassified sequences</taxon>
        <taxon>metagenomes</taxon>
        <taxon>ecological metagenomes</taxon>
    </lineage>
</organism>
<comment type="caution">
    <text evidence="1">The sequence shown here is derived from an EMBL/GenBank/DDBJ whole genome shotgun (WGS) entry which is preliminary data.</text>
</comment>